<evidence type="ECO:0000313" key="1">
    <source>
        <dbReference type="EMBL" id="RNA21428.1"/>
    </source>
</evidence>
<protein>
    <submittedName>
        <fullName evidence="1">Uncharacterized protein</fullName>
    </submittedName>
</protein>
<dbReference type="AlphaFoldDB" id="A0A3M7RDU8"/>
<evidence type="ECO:0000313" key="2">
    <source>
        <dbReference type="Proteomes" id="UP000276133"/>
    </source>
</evidence>
<reference evidence="1 2" key="1">
    <citation type="journal article" date="2018" name="Sci. Rep.">
        <title>Genomic signatures of local adaptation to the degree of environmental predictability in rotifers.</title>
        <authorList>
            <person name="Franch-Gras L."/>
            <person name="Hahn C."/>
            <person name="Garcia-Roger E.M."/>
            <person name="Carmona M.J."/>
            <person name="Serra M."/>
            <person name="Gomez A."/>
        </authorList>
    </citation>
    <scope>NUCLEOTIDE SEQUENCE [LARGE SCALE GENOMIC DNA]</scope>
    <source>
        <strain evidence="1">HYR1</strain>
    </source>
</reference>
<keyword evidence="2" id="KW-1185">Reference proteome</keyword>
<gene>
    <name evidence="1" type="ORF">BpHYR1_006076</name>
</gene>
<proteinExistence type="predicted"/>
<accession>A0A3M7RDU8</accession>
<name>A0A3M7RDU8_BRAPC</name>
<dbReference type="EMBL" id="REGN01003664">
    <property type="protein sequence ID" value="RNA21428.1"/>
    <property type="molecule type" value="Genomic_DNA"/>
</dbReference>
<dbReference type="Proteomes" id="UP000276133">
    <property type="component" value="Unassembled WGS sequence"/>
</dbReference>
<organism evidence="1 2">
    <name type="scientific">Brachionus plicatilis</name>
    <name type="common">Marine rotifer</name>
    <name type="synonym">Brachionus muelleri</name>
    <dbReference type="NCBI Taxonomy" id="10195"/>
    <lineage>
        <taxon>Eukaryota</taxon>
        <taxon>Metazoa</taxon>
        <taxon>Spiralia</taxon>
        <taxon>Gnathifera</taxon>
        <taxon>Rotifera</taxon>
        <taxon>Eurotatoria</taxon>
        <taxon>Monogononta</taxon>
        <taxon>Pseudotrocha</taxon>
        <taxon>Ploima</taxon>
        <taxon>Brachionidae</taxon>
        <taxon>Brachionus</taxon>
    </lineage>
</organism>
<sequence>MFSPVTSRRDNFGQSNFMSLLFRPWKEFENIKIKIRTIYIEFTQDEMKIQNGHHIYVLSKEPHNSLSTYLRAAALKKSNSLKDYERVLGISPSDARKVPKAHYSIGFCKRSPLAKYTNTRLVMASSEFFSANLGQLQIHSYSISIHKNQAEVVSRMCTAMLNCPLTILDCLFNILGHVNSLMIQKTRHVFRLGDAHIRSIDKANESLKSGLNSRLFKQIDRQLKFEFNSKAVFMHQR</sequence>
<comment type="caution">
    <text evidence="1">The sequence shown here is derived from an EMBL/GenBank/DDBJ whole genome shotgun (WGS) entry which is preliminary data.</text>
</comment>